<name>A0A9J6D9W2_RHIMP</name>
<reference evidence="1" key="2">
    <citation type="submission" date="2021-09" db="EMBL/GenBank/DDBJ databases">
        <authorList>
            <person name="Jia N."/>
            <person name="Wang J."/>
            <person name="Shi W."/>
            <person name="Du L."/>
            <person name="Sun Y."/>
            <person name="Zhan W."/>
            <person name="Jiang J."/>
            <person name="Wang Q."/>
            <person name="Zhang B."/>
            <person name="Ji P."/>
            <person name="Sakyi L.B."/>
            <person name="Cui X."/>
            <person name="Yuan T."/>
            <person name="Jiang B."/>
            <person name="Yang W."/>
            <person name="Lam T.T.-Y."/>
            <person name="Chang Q."/>
            <person name="Ding S."/>
            <person name="Wang X."/>
            <person name="Zhu J."/>
            <person name="Ruan X."/>
            <person name="Zhao L."/>
            <person name="Wei J."/>
            <person name="Que T."/>
            <person name="Du C."/>
            <person name="Cheng J."/>
            <person name="Dai P."/>
            <person name="Han X."/>
            <person name="Huang E."/>
            <person name="Gao Y."/>
            <person name="Liu J."/>
            <person name="Shao H."/>
            <person name="Ye R."/>
            <person name="Li L."/>
            <person name="Wei W."/>
            <person name="Wang X."/>
            <person name="Wang C."/>
            <person name="Huo Q."/>
            <person name="Li W."/>
            <person name="Guo W."/>
            <person name="Chen H."/>
            <person name="Chen S."/>
            <person name="Zhou L."/>
            <person name="Zhou L."/>
            <person name="Ni X."/>
            <person name="Tian J."/>
            <person name="Zhou Y."/>
            <person name="Sheng Y."/>
            <person name="Liu T."/>
            <person name="Pan Y."/>
            <person name="Xia L."/>
            <person name="Li J."/>
            <person name="Zhao F."/>
            <person name="Cao W."/>
        </authorList>
    </citation>
    <scope>NUCLEOTIDE SEQUENCE</scope>
    <source>
        <strain evidence="1">Rmic-2018</strain>
        <tissue evidence="1">Larvae</tissue>
    </source>
</reference>
<gene>
    <name evidence="1" type="ORF">HPB51_013982</name>
</gene>
<dbReference type="EMBL" id="JABSTU010000010">
    <property type="protein sequence ID" value="KAH8018916.1"/>
    <property type="molecule type" value="Genomic_DNA"/>
</dbReference>
<evidence type="ECO:0000313" key="1">
    <source>
        <dbReference type="EMBL" id="KAH8018916.1"/>
    </source>
</evidence>
<evidence type="ECO:0000313" key="2">
    <source>
        <dbReference type="Proteomes" id="UP000821866"/>
    </source>
</evidence>
<sequence>MAENSCLKIVSAALERNCTLQMMCMNYSATSLPALEIWQRLRRNMGMMMQAIEFALTRNVSKALAEAFEMCKDTSFFLQELAKSNGNQVDYLYVDMTYDTSRRLIEAKVV</sequence>
<dbReference type="Proteomes" id="UP000821866">
    <property type="component" value="Chromosome 8"/>
</dbReference>
<reference evidence="1" key="1">
    <citation type="journal article" date="2020" name="Cell">
        <title>Large-Scale Comparative Analyses of Tick Genomes Elucidate Their Genetic Diversity and Vector Capacities.</title>
        <authorList>
            <consortium name="Tick Genome and Microbiome Consortium (TIGMIC)"/>
            <person name="Jia N."/>
            <person name="Wang J."/>
            <person name="Shi W."/>
            <person name="Du L."/>
            <person name="Sun Y."/>
            <person name="Zhan W."/>
            <person name="Jiang J.F."/>
            <person name="Wang Q."/>
            <person name="Zhang B."/>
            <person name="Ji P."/>
            <person name="Bell-Sakyi L."/>
            <person name="Cui X.M."/>
            <person name="Yuan T.T."/>
            <person name="Jiang B.G."/>
            <person name="Yang W.F."/>
            <person name="Lam T.T."/>
            <person name="Chang Q.C."/>
            <person name="Ding S.J."/>
            <person name="Wang X.J."/>
            <person name="Zhu J.G."/>
            <person name="Ruan X.D."/>
            <person name="Zhao L."/>
            <person name="Wei J.T."/>
            <person name="Ye R.Z."/>
            <person name="Que T.C."/>
            <person name="Du C.H."/>
            <person name="Zhou Y.H."/>
            <person name="Cheng J.X."/>
            <person name="Dai P.F."/>
            <person name="Guo W.B."/>
            <person name="Han X.H."/>
            <person name="Huang E.J."/>
            <person name="Li L.F."/>
            <person name="Wei W."/>
            <person name="Gao Y.C."/>
            <person name="Liu J.Z."/>
            <person name="Shao H.Z."/>
            <person name="Wang X."/>
            <person name="Wang C.C."/>
            <person name="Yang T.C."/>
            <person name="Huo Q.B."/>
            <person name="Li W."/>
            <person name="Chen H.Y."/>
            <person name="Chen S.E."/>
            <person name="Zhou L.G."/>
            <person name="Ni X.B."/>
            <person name="Tian J.H."/>
            <person name="Sheng Y."/>
            <person name="Liu T."/>
            <person name="Pan Y.S."/>
            <person name="Xia L.Y."/>
            <person name="Li J."/>
            <person name="Zhao F."/>
            <person name="Cao W.C."/>
        </authorList>
    </citation>
    <scope>NUCLEOTIDE SEQUENCE</scope>
    <source>
        <strain evidence="1">Rmic-2018</strain>
    </source>
</reference>
<protein>
    <submittedName>
        <fullName evidence="1">Uncharacterized protein</fullName>
    </submittedName>
</protein>
<comment type="caution">
    <text evidence="1">The sequence shown here is derived from an EMBL/GenBank/DDBJ whole genome shotgun (WGS) entry which is preliminary data.</text>
</comment>
<organism evidence="1 2">
    <name type="scientific">Rhipicephalus microplus</name>
    <name type="common">Cattle tick</name>
    <name type="synonym">Boophilus microplus</name>
    <dbReference type="NCBI Taxonomy" id="6941"/>
    <lineage>
        <taxon>Eukaryota</taxon>
        <taxon>Metazoa</taxon>
        <taxon>Ecdysozoa</taxon>
        <taxon>Arthropoda</taxon>
        <taxon>Chelicerata</taxon>
        <taxon>Arachnida</taxon>
        <taxon>Acari</taxon>
        <taxon>Parasitiformes</taxon>
        <taxon>Ixodida</taxon>
        <taxon>Ixodoidea</taxon>
        <taxon>Ixodidae</taxon>
        <taxon>Rhipicephalinae</taxon>
        <taxon>Rhipicephalus</taxon>
        <taxon>Boophilus</taxon>
    </lineage>
</organism>
<keyword evidence="2" id="KW-1185">Reference proteome</keyword>
<dbReference type="AlphaFoldDB" id="A0A9J6D9W2"/>
<proteinExistence type="predicted"/>
<accession>A0A9J6D9W2</accession>